<dbReference type="AlphaFoldDB" id="A0A7J9PNS3"/>
<proteinExistence type="predicted"/>
<evidence type="ECO:0000313" key="1">
    <source>
        <dbReference type="EMBL" id="MBA2864424.1"/>
    </source>
</evidence>
<sequence length="83" mass="9763">MAIKSTINSIYGDQTEIVLNDVVTGQYNYVMVGYGFSSYTSFWYWENESWNNGVPNNVVEPVRNQTVWYNGTNFYLTYYKEVE</sequence>
<organism evidence="1 2">
    <name type="scientific">Methanococcus maripaludis</name>
    <name type="common">Methanococcus deltae</name>
    <dbReference type="NCBI Taxonomy" id="39152"/>
    <lineage>
        <taxon>Archaea</taxon>
        <taxon>Methanobacteriati</taxon>
        <taxon>Methanobacteriota</taxon>
        <taxon>Methanomada group</taxon>
        <taxon>Methanococci</taxon>
        <taxon>Methanococcales</taxon>
        <taxon>Methanococcaceae</taxon>
        <taxon>Methanococcus</taxon>
    </lineage>
</organism>
<protein>
    <submittedName>
        <fullName evidence="1">Uncharacterized protein</fullName>
    </submittedName>
</protein>
<reference evidence="1 2" key="1">
    <citation type="submission" date="2020-07" db="EMBL/GenBank/DDBJ databases">
        <title>Genomic Encyclopedia of Type Strains, Phase IV (KMG-V): Genome sequencing to study the core and pangenomes of soil and plant-associated prokaryotes.</title>
        <authorList>
            <person name="Whitman W."/>
        </authorList>
    </citation>
    <scope>NUCLEOTIDE SEQUENCE [LARGE SCALE GENOMIC DNA]</scope>
    <source>
        <strain evidence="1 2">C13</strain>
    </source>
</reference>
<name>A0A7J9PNS3_METMI</name>
<accession>A0A7J9PNS3</accession>
<evidence type="ECO:0000313" key="2">
    <source>
        <dbReference type="Proteomes" id="UP000567099"/>
    </source>
</evidence>
<dbReference type="Proteomes" id="UP000567099">
    <property type="component" value="Unassembled WGS sequence"/>
</dbReference>
<dbReference type="EMBL" id="JACDUO010000002">
    <property type="protein sequence ID" value="MBA2864424.1"/>
    <property type="molecule type" value="Genomic_DNA"/>
</dbReference>
<gene>
    <name evidence="1" type="ORF">HNP94_001446</name>
</gene>
<comment type="caution">
    <text evidence="1">The sequence shown here is derived from an EMBL/GenBank/DDBJ whole genome shotgun (WGS) entry which is preliminary data.</text>
</comment>